<dbReference type="RefSeq" id="WP_162466203.1">
    <property type="nucleotide sequence ID" value="NZ_WIXO01000001.1"/>
</dbReference>
<comment type="caution">
    <text evidence="2">The sequence shown here is derived from an EMBL/GenBank/DDBJ whole genome shotgun (WGS) entry which is preliminary data.</text>
</comment>
<gene>
    <name evidence="2" type="ORF">F0L17_14470</name>
</gene>
<evidence type="ECO:0000256" key="1">
    <source>
        <dbReference type="SAM" id="Phobius"/>
    </source>
</evidence>
<keyword evidence="3" id="KW-1185">Reference proteome</keyword>
<sequence length="112" mass="12395">MITLLELGILGAAAYRATQLGVHDSILDPLRDRVFAWHANRPDSRPRDFVVTLISCTYCLGWWISGAILLTYLLATGQFDDAPLPVHGIEWFAVAGVQALGNRRDDTWGRAS</sequence>
<keyword evidence="1" id="KW-1133">Transmembrane helix</keyword>
<protein>
    <submittedName>
        <fullName evidence="2">DUF1360 domain-containing protein</fullName>
    </submittedName>
</protein>
<reference evidence="2 3" key="1">
    <citation type="submission" date="2019-11" db="EMBL/GenBank/DDBJ databases">
        <authorList>
            <person name="Yuan L."/>
        </authorList>
    </citation>
    <scope>NUCLEOTIDE SEQUENCE [LARGE SCALE GENOMIC DNA]</scope>
    <source>
        <strain evidence="2 3">TRM43335</strain>
    </source>
</reference>
<feature type="transmembrane region" description="Helical" evidence="1">
    <location>
        <begin position="49"/>
        <end position="75"/>
    </location>
</feature>
<proteinExistence type="predicted"/>
<dbReference type="AlphaFoldDB" id="A0A6G2BDD1"/>
<name>A0A6G2BDD1_9ACTN</name>
<dbReference type="Pfam" id="PF07098">
    <property type="entry name" value="DUF1360"/>
    <property type="match status" value="1"/>
</dbReference>
<evidence type="ECO:0000313" key="2">
    <source>
        <dbReference type="EMBL" id="MTE20291.1"/>
    </source>
</evidence>
<accession>A0A6G2BDD1</accession>
<dbReference type="Proteomes" id="UP000473014">
    <property type="component" value="Unassembled WGS sequence"/>
</dbReference>
<organism evidence="2 3">
    <name type="scientific">Streptomyces taklimakanensis</name>
    <dbReference type="NCBI Taxonomy" id="2569853"/>
    <lineage>
        <taxon>Bacteria</taxon>
        <taxon>Bacillati</taxon>
        <taxon>Actinomycetota</taxon>
        <taxon>Actinomycetes</taxon>
        <taxon>Kitasatosporales</taxon>
        <taxon>Streptomycetaceae</taxon>
        <taxon>Streptomyces</taxon>
    </lineage>
</organism>
<keyword evidence="1" id="KW-0812">Transmembrane</keyword>
<evidence type="ECO:0000313" key="3">
    <source>
        <dbReference type="Proteomes" id="UP000473014"/>
    </source>
</evidence>
<keyword evidence="1" id="KW-0472">Membrane</keyword>
<dbReference type="InterPro" id="IPR010773">
    <property type="entry name" value="Mycophage_PG1_Gp7"/>
</dbReference>
<dbReference type="EMBL" id="WIXO01000001">
    <property type="protein sequence ID" value="MTE20291.1"/>
    <property type="molecule type" value="Genomic_DNA"/>
</dbReference>